<sequence length="150" mass="17077">MKELKKNEEQNKKENNYFMFSMRENIIAAAIVFGRRFVNAGCVAVVSGANISLVRDFPRAFQRLFVRPSFSGRRAAIVFGRRFENAGCVAVVAGANISLVRDFPRAFQRLFVRPSFSGRRGSKFFLNVLFLTVPRRMKETVIKNVTCVTE</sequence>
<evidence type="ECO:0000313" key="1">
    <source>
        <dbReference type="EMBL" id="GIY48081.1"/>
    </source>
</evidence>
<protein>
    <submittedName>
        <fullName evidence="1">Uncharacterized protein</fullName>
    </submittedName>
</protein>
<comment type="caution">
    <text evidence="1">The sequence shown here is derived from an EMBL/GenBank/DDBJ whole genome shotgun (WGS) entry which is preliminary data.</text>
</comment>
<evidence type="ECO:0000313" key="2">
    <source>
        <dbReference type="Proteomes" id="UP001054837"/>
    </source>
</evidence>
<dbReference type="Proteomes" id="UP001054837">
    <property type="component" value="Unassembled WGS sequence"/>
</dbReference>
<accession>A0AAV4TRF4</accession>
<dbReference type="EMBL" id="BPLQ01010061">
    <property type="protein sequence ID" value="GIY48081.1"/>
    <property type="molecule type" value="Genomic_DNA"/>
</dbReference>
<keyword evidence="2" id="KW-1185">Reference proteome</keyword>
<name>A0AAV4TRF4_9ARAC</name>
<gene>
    <name evidence="1" type="ORF">CDAR_544771</name>
</gene>
<dbReference type="AlphaFoldDB" id="A0AAV4TRF4"/>
<reference evidence="1 2" key="1">
    <citation type="submission" date="2021-06" db="EMBL/GenBank/DDBJ databases">
        <title>Caerostris darwini draft genome.</title>
        <authorList>
            <person name="Kono N."/>
            <person name="Arakawa K."/>
        </authorList>
    </citation>
    <scope>NUCLEOTIDE SEQUENCE [LARGE SCALE GENOMIC DNA]</scope>
</reference>
<proteinExistence type="predicted"/>
<organism evidence="1 2">
    <name type="scientific">Caerostris darwini</name>
    <dbReference type="NCBI Taxonomy" id="1538125"/>
    <lineage>
        <taxon>Eukaryota</taxon>
        <taxon>Metazoa</taxon>
        <taxon>Ecdysozoa</taxon>
        <taxon>Arthropoda</taxon>
        <taxon>Chelicerata</taxon>
        <taxon>Arachnida</taxon>
        <taxon>Araneae</taxon>
        <taxon>Araneomorphae</taxon>
        <taxon>Entelegynae</taxon>
        <taxon>Araneoidea</taxon>
        <taxon>Araneidae</taxon>
        <taxon>Caerostris</taxon>
    </lineage>
</organism>